<dbReference type="Proteomes" id="UP000887159">
    <property type="component" value="Unassembled WGS sequence"/>
</dbReference>
<reference evidence="3" key="1">
    <citation type="submission" date="2020-08" db="EMBL/GenBank/DDBJ databases">
        <title>Multicomponent nature underlies the extraordinary mechanical properties of spider dragline silk.</title>
        <authorList>
            <person name="Kono N."/>
            <person name="Nakamura H."/>
            <person name="Mori M."/>
            <person name="Yoshida Y."/>
            <person name="Ohtoshi R."/>
            <person name="Malay A.D."/>
            <person name="Moran D.A.P."/>
            <person name="Tomita M."/>
            <person name="Numata K."/>
            <person name="Arakawa K."/>
        </authorList>
    </citation>
    <scope>NUCLEOTIDE SEQUENCE</scope>
</reference>
<keyword evidence="4" id="KW-1185">Reference proteome</keyword>
<keyword evidence="2" id="KW-0472">Membrane</keyword>
<sequence length="87" mass="9919">MDQSPIYSHTASSVTQANHGRVRDLDRVSSTKSRLQSRYSSIFLRIVIPFLPSLLIFMLVWVSPSSISWLSRINFEVLVIRGLLDLV</sequence>
<comment type="caution">
    <text evidence="3">The sequence shown here is derived from an EMBL/GenBank/DDBJ whole genome shotgun (WGS) entry which is preliminary data.</text>
</comment>
<accession>A0A8X6VPM7</accession>
<evidence type="ECO:0000256" key="1">
    <source>
        <dbReference type="SAM" id="MobiDB-lite"/>
    </source>
</evidence>
<protein>
    <submittedName>
        <fullName evidence="3">Uncharacterized protein</fullName>
    </submittedName>
</protein>
<name>A0A8X6VPM7_TRICX</name>
<dbReference type="EMBL" id="BMAU01021335">
    <property type="protein sequence ID" value="GFY15864.1"/>
    <property type="molecule type" value="Genomic_DNA"/>
</dbReference>
<proteinExistence type="predicted"/>
<feature type="region of interest" description="Disordered" evidence="1">
    <location>
        <begin position="1"/>
        <end position="25"/>
    </location>
</feature>
<evidence type="ECO:0000313" key="3">
    <source>
        <dbReference type="EMBL" id="GFY15864.1"/>
    </source>
</evidence>
<keyword evidence="2" id="KW-0812">Transmembrane</keyword>
<keyword evidence="2" id="KW-1133">Transmembrane helix</keyword>
<feature type="compositionally biased region" description="Polar residues" evidence="1">
    <location>
        <begin position="1"/>
        <end position="18"/>
    </location>
</feature>
<organism evidence="3 4">
    <name type="scientific">Trichonephila clavipes</name>
    <name type="common">Golden silk orbweaver</name>
    <name type="synonym">Nephila clavipes</name>
    <dbReference type="NCBI Taxonomy" id="2585209"/>
    <lineage>
        <taxon>Eukaryota</taxon>
        <taxon>Metazoa</taxon>
        <taxon>Ecdysozoa</taxon>
        <taxon>Arthropoda</taxon>
        <taxon>Chelicerata</taxon>
        <taxon>Arachnida</taxon>
        <taxon>Araneae</taxon>
        <taxon>Araneomorphae</taxon>
        <taxon>Entelegynae</taxon>
        <taxon>Araneoidea</taxon>
        <taxon>Nephilidae</taxon>
        <taxon>Trichonephila</taxon>
    </lineage>
</organism>
<dbReference type="AlphaFoldDB" id="A0A8X6VPM7"/>
<evidence type="ECO:0000256" key="2">
    <source>
        <dbReference type="SAM" id="Phobius"/>
    </source>
</evidence>
<evidence type="ECO:0000313" key="4">
    <source>
        <dbReference type="Proteomes" id="UP000887159"/>
    </source>
</evidence>
<feature type="transmembrane region" description="Helical" evidence="2">
    <location>
        <begin position="42"/>
        <end position="62"/>
    </location>
</feature>
<gene>
    <name evidence="3" type="ORF">TNCV_1285091</name>
</gene>